<dbReference type="EMBL" id="CYGY02000093">
    <property type="protein sequence ID" value="SIT50739.1"/>
    <property type="molecule type" value="Genomic_DNA"/>
</dbReference>
<evidence type="ECO:0000313" key="1">
    <source>
        <dbReference type="EMBL" id="SIT50739.1"/>
    </source>
</evidence>
<evidence type="ECO:0000313" key="2">
    <source>
        <dbReference type="Proteomes" id="UP000195569"/>
    </source>
</evidence>
<gene>
    <name evidence="1" type="ORF">BN2476_930037</name>
</gene>
<protein>
    <submittedName>
        <fullName evidence="1">Uncharacterized protein</fullName>
    </submittedName>
</protein>
<organism evidence="1 2">
    <name type="scientific">Paraburkholderia piptadeniae</name>
    <dbReference type="NCBI Taxonomy" id="1701573"/>
    <lineage>
        <taxon>Bacteria</taxon>
        <taxon>Pseudomonadati</taxon>
        <taxon>Pseudomonadota</taxon>
        <taxon>Betaproteobacteria</taxon>
        <taxon>Burkholderiales</taxon>
        <taxon>Burkholderiaceae</taxon>
        <taxon>Paraburkholderia</taxon>
    </lineage>
</organism>
<comment type="caution">
    <text evidence="1">The sequence shown here is derived from an EMBL/GenBank/DDBJ whole genome shotgun (WGS) entry which is preliminary data.</text>
</comment>
<accession>A0A1N7SUY8</accession>
<name>A0A1N7SUY8_9BURK</name>
<reference evidence="1" key="1">
    <citation type="submission" date="2016-12" db="EMBL/GenBank/DDBJ databases">
        <authorList>
            <person name="Moulin L."/>
        </authorList>
    </citation>
    <scope>NUCLEOTIDE SEQUENCE [LARGE SCALE GENOMIC DNA]</scope>
    <source>
        <strain evidence="1">STM 7183</strain>
    </source>
</reference>
<keyword evidence="2" id="KW-1185">Reference proteome</keyword>
<dbReference type="AlphaFoldDB" id="A0A1N7SUY8"/>
<dbReference type="Proteomes" id="UP000195569">
    <property type="component" value="Unassembled WGS sequence"/>
</dbReference>
<proteinExistence type="predicted"/>
<sequence length="160" mass="17952">MRQIRKEEPEIHDVSPCVWLDAIRGKPVGTQPGSTWGAANGAYSLSSGHNWDMWRKGQLSLSGITTSLAQRFCARFVRARIHLRARVLRQTGAQTQPRNDSRRNALRTCKCGTRRCDACMALIEVHGSVKTATRTVRLLAGRRLWKGSADVLPVRRRNCS</sequence>